<evidence type="ECO:0000313" key="3">
    <source>
        <dbReference type="Proteomes" id="UP000271469"/>
    </source>
</evidence>
<dbReference type="RefSeq" id="WP_124709979.1">
    <property type="nucleotide sequence ID" value="NZ_CP033972.1"/>
</dbReference>
<evidence type="ECO:0000313" key="2">
    <source>
        <dbReference type="EMBL" id="AZG47657.1"/>
    </source>
</evidence>
<name>A0A3G8JRD3_9ACTN</name>
<reference evidence="2 3" key="1">
    <citation type="submission" date="2018-11" db="EMBL/GenBank/DDBJ databases">
        <title>Gordonia insulae sp. nov., isolated from an island soil.</title>
        <authorList>
            <person name="Kim Y.S."/>
            <person name="Kim S.B."/>
        </authorList>
    </citation>
    <scope>NUCLEOTIDE SEQUENCE [LARGE SCALE GENOMIC DNA]</scope>
    <source>
        <strain evidence="2 3">MMS17-SY073</strain>
    </source>
</reference>
<keyword evidence="3" id="KW-1185">Reference proteome</keyword>
<protein>
    <submittedName>
        <fullName evidence="2">Acetyl-CoA:oxalate CoA-transferase</fullName>
        <ecNumber evidence="2">2.8.3.19</ecNumber>
    </submittedName>
</protein>
<dbReference type="SUPFAM" id="SSF89796">
    <property type="entry name" value="CoA-transferase family III (CaiB/BaiF)"/>
    <property type="match status" value="1"/>
</dbReference>
<dbReference type="Gene3D" id="3.40.50.10540">
    <property type="entry name" value="Crotonobetainyl-coa:carnitine coa-transferase, domain 1"/>
    <property type="match status" value="1"/>
</dbReference>
<dbReference type="GO" id="GO:0016740">
    <property type="term" value="F:transferase activity"/>
    <property type="evidence" value="ECO:0007669"/>
    <property type="project" value="UniProtKB-KW"/>
</dbReference>
<feature type="region of interest" description="Disordered" evidence="1">
    <location>
        <begin position="334"/>
        <end position="354"/>
    </location>
</feature>
<dbReference type="PANTHER" id="PTHR48228">
    <property type="entry name" value="SUCCINYL-COA--D-CITRAMALATE COA-TRANSFERASE"/>
    <property type="match status" value="1"/>
</dbReference>
<dbReference type="Proteomes" id="UP000271469">
    <property type="component" value="Chromosome"/>
</dbReference>
<dbReference type="Gene3D" id="3.30.1540.10">
    <property type="entry name" value="formyl-coa transferase, domain 3"/>
    <property type="match status" value="1"/>
</dbReference>
<dbReference type="InterPro" id="IPR044855">
    <property type="entry name" value="CoA-Trfase_III_dom3_sf"/>
</dbReference>
<dbReference type="InterPro" id="IPR050509">
    <property type="entry name" value="CoA-transferase_III"/>
</dbReference>
<keyword evidence="2" id="KW-0808">Transferase</keyword>
<proteinExistence type="predicted"/>
<evidence type="ECO:0000256" key="1">
    <source>
        <dbReference type="SAM" id="MobiDB-lite"/>
    </source>
</evidence>
<dbReference type="EMBL" id="CP033972">
    <property type="protein sequence ID" value="AZG47657.1"/>
    <property type="molecule type" value="Genomic_DNA"/>
</dbReference>
<dbReference type="Pfam" id="PF02515">
    <property type="entry name" value="CoA_transf_3"/>
    <property type="match status" value="1"/>
</dbReference>
<dbReference type="PANTHER" id="PTHR48228:SF5">
    <property type="entry name" value="ALPHA-METHYLACYL-COA RACEMASE"/>
    <property type="match status" value="1"/>
</dbReference>
<dbReference type="AlphaFoldDB" id="A0A3G8JRD3"/>
<sequence>MTDAERPPLEGVRVIELAGIGPGPFAAMMLADMGAEVITVDRPGGNPWAVGGHGILFRSRKHIAVDLKTDAGVGIVRRLCAGADGLIETFRPGVAERLGIGPDECVTVNPNLVYGRMTGWGQTGPLASMPGHDINYIALTGALHAIGRKDEPPVPPLNLVGDFGGGGTFLAFGMVAGILRARAGGGGRVVDAAMIDGASALMAMFHSYRAEGGLVEERGSNLLDTGAFFYDVYQTRDGHWVSIGAIENQFWTEMCDVLGLPADMRHDHLDPDRWDEYRTVLADRVASFDRAELDRAFEGRNTCYAPVLTMSEAVSHPHHVSRGTFTSVSGVVQPAPAPRFDGRPPTMPRPRRAPGADTIEILRSAGFSTDEIDDLCASGCVVSE</sequence>
<organism evidence="2 3">
    <name type="scientific">Gordonia insulae</name>
    <dbReference type="NCBI Taxonomy" id="2420509"/>
    <lineage>
        <taxon>Bacteria</taxon>
        <taxon>Bacillati</taxon>
        <taxon>Actinomycetota</taxon>
        <taxon>Actinomycetes</taxon>
        <taxon>Mycobacteriales</taxon>
        <taxon>Gordoniaceae</taxon>
        <taxon>Gordonia</taxon>
    </lineage>
</organism>
<dbReference type="EC" id="2.8.3.19" evidence="2"/>
<dbReference type="KEGG" id="gom:D7316_04269"/>
<dbReference type="InterPro" id="IPR003673">
    <property type="entry name" value="CoA-Trfase_fam_III"/>
</dbReference>
<dbReference type="InterPro" id="IPR023606">
    <property type="entry name" value="CoA-Trfase_III_dom_1_sf"/>
</dbReference>
<dbReference type="OrthoDB" id="9797653at2"/>
<gene>
    <name evidence="2" type="primary">uctC_7</name>
    <name evidence="2" type="ORF">D7316_04269</name>
</gene>
<accession>A0A3G8JRD3</accession>